<evidence type="ECO:0000313" key="4">
    <source>
        <dbReference type="Proteomes" id="UP000054144"/>
    </source>
</evidence>
<evidence type="ECO:0000256" key="2">
    <source>
        <dbReference type="SAM" id="SignalP"/>
    </source>
</evidence>
<dbReference type="InterPro" id="IPR050546">
    <property type="entry name" value="Glycosyl_Hydrlase_16"/>
</dbReference>
<dbReference type="GO" id="GO:0016787">
    <property type="term" value="F:hydrolase activity"/>
    <property type="evidence" value="ECO:0007669"/>
    <property type="project" value="UniProtKB-KW"/>
</dbReference>
<dbReference type="Gene3D" id="2.60.120.200">
    <property type="match status" value="1"/>
</dbReference>
<dbReference type="InterPro" id="IPR013320">
    <property type="entry name" value="ConA-like_dom_sf"/>
</dbReference>
<evidence type="ECO:0000256" key="1">
    <source>
        <dbReference type="SAM" id="Phobius"/>
    </source>
</evidence>
<gene>
    <name evidence="3" type="ORF">FISHEDRAFT_73621</name>
</gene>
<feature type="transmembrane region" description="Helical" evidence="1">
    <location>
        <begin position="393"/>
        <end position="410"/>
    </location>
</feature>
<feature type="chain" id="PRO_5002316240" evidence="2">
    <location>
        <begin position="23"/>
        <end position="411"/>
    </location>
</feature>
<dbReference type="SUPFAM" id="SSF49899">
    <property type="entry name" value="Concanavalin A-like lectins/glucanases"/>
    <property type="match status" value="1"/>
</dbReference>
<dbReference type="EMBL" id="KN881833">
    <property type="protein sequence ID" value="KIY48424.1"/>
    <property type="molecule type" value="Genomic_DNA"/>
</dbReference>
<keyword evidence="4" id="KW-1185">Reference proteome</keyword>
<evidence type="ECO:0000313" key="3">
    <source>
        <dbReference type="EMBL" id="KIY48424.1"/>
    </source>
</evidence>
<feature type="signal peptide" evidence="2">
    <location>
        <begin position="1"/>
        <end position="22"/>
    </location>
</feature>
<protein>
    <submittedName>
        <fullName evidence="3">Glycoside hydrolase family 16 protein</fullName>
    </submittedName>
</protein>
<keyword evidence="1" id="KW-1133">Transmembrane helix</keyword>
<dbReference type="OrthoDB" id="192832at2759"/>
<sequence length="411" mass="45017">MFTHGCSLSFLVTLLVVRTAFAYDLVRDYSGVSFFDRWDFYGNYDNLTSGDVWYLDRDDAYSQGLAYVNSAGNVIMKVDDMHSIAFGQMRNSVRITSQDTYAVGSLWIVDVVHVPYGCSVWGAWWTKGPTWPDDGEIDIFETINLMTYDQYALHTTSGCTHHTSSNQLGTSEEVDCSQASGCTVIENKENSAYTGFVEAGGGVWAVQFDVAGIFIWFWSVRFSRSYTSTIWITKHLQRPDVPLSVTNSTSTSAITDLTQWGPPSASYLADTCNITEYFTPQNLIFDITLCGTWAGLEEVYYPSCGSAGPTGLCYNDMVVGSGLKFSEAYFEIKYLRAYTTGGVVPAPTVSASAVSDFINATHTTVTAFAGTGLSPTPLFFYGNEGLSLFNVELAGLLVSLGVCLGTIWIAI</sequence>
<dbReference type="PANTHER" id="PTHR10963:SF24">
    <property type="entry name" value="GLYCOSIDASE C21B10.07-RELATED"/>
    <property type="match status" value="1"/>
</dbReference>
<accession>A0A0D7ADE8</accession>
<keyword evidence="1" id="KW-0472">Membrane</keyword>
<dbReference type="AlphaFoldDB" id="A0A0D7ADE8"/>
<dbReference type="Proteomes" id="UP000054144">
    <property type="component" value="Unassembled WGS sequence"/>
</dbReference>
<reference evidence="3 4" key="1">
    <citation type="journal article" date="2015" name="Fungal Genet. Biol.">
        <title>Evolution of novel wood decay mechanisms in Agaricales revealed by the genome sequences of Fistulina hepatica and Cylindrobasidium torrendii.</title>
        <authorList>
            <person name="Floudas D."/>
            <person name="Held B.W."/>
            <person name="Riley R."/>
            <person name="Nagy L.G."/>
            <person name="Koehler G."/>
            <person name="Ransdell A.S."/>
            <person name="Younus H."/>
            <person name="Chow J."/>
            <person name="Chiniquy J."/>
            <person name="Lipzen A."/>
            <person name="Tritt A."/>
            <person name="Sun H."/>
            <person name="Haridas S."/>
            <person name="LaButti K."/>
            <person name="Ohm R.A."/>
            <person name="Kues U."/>
            <person name="Blanchette R.A."/>
            <person name="Grigoriev I.V."/>
            <person name="Minto R.E."/>
            <person name="Hibbett D.S."/>
        </authorList>
    </citation>
    <scope>NUCLEOTIDE SEQUENCE [LARGE SCALE GENOMIC DNA]</scope>
    <source>
        <strain evidence="3 4">ATCC 64428</strain>
    </source>
</reference>
<name>A0A0D7ADE8_9AGAR</name>
<keyword evidence="3" id="KW-0378">Hydrolase</keyword>
<dbReference type="GO" id="GO:0009251">
    <property type="term" value="P:glucan catabolic process"/>
    <property type="evidence" value="ECO:0007669"/>
    <property type="project" value="TreeGrafter"/>
</dbReference>
<dbReference type="PANTHER" id="PTHR10963">
    <property type="entry name" value="GLYCOSYL HYDROLASE-RELATED"/>
    <property type="match status" value="1"/>
</dbReference>
<proteinExistence type="predicted"/>
<organism evidence="3 4">
    <name type="scientific">Fistulina hepatica ATCC 64428</name>
    <dbReference type="NCBI Taxonomy" id="1128425"/>
    <lineage>
        <taxon>Eukaryota</taxon>
        <taxon>Fungi</taxon>
        <taxon>Dikarya</taxon>
        <taxon>Basidiomycota</taxon>
        <taxon>Agaricomycotina</taxon>
        <taxon>Agaricomycetes</taxon>
        <taxon>Agaricomycetidae</taxon>
        <taxon>Agaricales</taxon>
        <taxon>Fistulinaceae</taxon>
        <taxon>Fistulina</taxon>
    </lineage>
</organism>
<dbReference type="CDD" id="cd02181">
    <property type="entry name" value="GH16_fungal_Lam16A_glucanase"/>
    <property type="match status" value="1"/>
</dbReference>
<dbReference type="Pfam" id="PF26113">
    <property type="entry name" value="GH16_XgeA"/>
    <property type="match status" value="1"/>
</dbReference>
<keyword evidence="1" id="KW-0812">Transmembrane</keyword>
<keyword evidence="2" id="KW-0732">Signal</keyword>